<proteinExistence type="inferred from homology"/>
<dbReference type="PROSITE" id="PS50928">
    <property type="entry name" value="ABC_TM1"/>
    <property type="match status" value="1"/>
</dbReference>
<keyword evidence="3" id="KW-1003">Cell membrane</keyword>
<evidence type="ECO:0000256" key="7">
    <source>
        <dbReference type="RuleBase" id="RU363032"/>
    </source>
</evidence>
<dbReference type="InterPro" id="IPR000515">
    <property type="entry name" value="MetI-like"/>
</dbReference>
<dbReference type="PATRIC" id="fig|264450.4.peg.521"/>
<feature type="transmembrane region" description="Helical" evidence="7">
    <location>
        <begin position="12"/>
        <end position="33"/>
    </location>
</feature>
<dbReference type="PANTHER" id="PTHR43163">
    <property type="entry name" value="DIPEPTIDE TRANSPORT SYSTEM PERMEASE PROTEIN DPPB-RELATED"/>
    <property type="match status" value="1"/>
</dbReference>
<feature type="transmembrane region" description="Helical" evidence="7">
    <location>
        <begin position="260"/>
        <end position="279"/>
    </location>
</feature>
<comment type="subcellular location">
    <subcellularLocation>
        <location evidence="1 7">Cell membrane</location>
        <topology evidence="1 7">Multi-pass membrane protein</topology>
    </subcellularLocation>
</comment>
<dbReference type="CDD" id="cd06261">
    <property type="entry name" value="TM_PBP2"/>
    <property type="match status" value="1"/>
</dbReference>
<reference evidence="9 10" key="1">
    <citation type="submission" date="2015-09" db="EMBL/GenBank/DDBJ databases">
        <title>Genome announcement of multiple Pseudomonas syringae strains.</title>
        <authorList>
            <person name="Thakur S."/>
            <person name="Wang P.W."/>
            <person name="Gong Y."/>
            <person name="Weir B.S."/>
            <person name="Guttman D.S."/>
        </authorList>
    </citation>
    <scope>NUCLEOTIDE SEQUENCE [LARGE SCALE GENOMIC DNA]</scope>
    <source>
        <strain evidence="9 10">ICMP9419</strain>
    </source>
</reference>
<evidence type="ECO:0000259" key="8">
    <source>
        <dbReference type="PROSITE" id="PS50928"/>
    </source>
</evidence>
<dbReference type="GO" id="GO:0071916">
    <property type="term" value="F:dipeptide transmembrane transporter activity"/>
    <property type="evidence" value="ECO:0007669"/>
    <property type="project" value="TreeGrafter"/>
</dbReference>
<evidence type="ECO:0000256" key="1">
    <source>
        <dbReference type="ARBA" id="ARBA00004651"/>
    </source>
</evidence>
<dbReference type="AlphaFoldDB" id="A0A0P9MW88"/>
<comment type="similarity">
    <text evidence="7">Belongs to the binding-protein-dependent transport system permease family.</text>
</comment>
<organism evidence="9 10">
    <name type="scientific">Pseudomonas syringae pv. castaneae</name>
    <dbReference type="NCBI Taxonomy" id="264450"/>
    <lineage>
        <taxon>Bacteria</taxon>
        <taxon>Pseudomonadati</taxon>
        <taxon>Pseudomonadota</taxon>
        <taxon>Gammaproteobacteria</taxon>
        <taxon>Pseudomonadales</taxon>
        <taxon>Pseudomonadaceae</taxon>
        <taxon>Pseudomonas</taxon>
        <taxon>Pseudomonas syringae</taxon>
    </lineage>
</organism>
<evidence type="ECO:0000313" key="10">
    <source>
        <dbReference type="Proteomes" id="UP000050381"/>
    </source>
</evidence>
<protein>
    <submittedName>
        <fullName evidence="9">ABC transporter permease</fullName>
    </submittedName>
</protein>
<evidence type="ECO:0000313" key="9">
    <source>
        <dbReference type="EMBL" id="KPW93299.1"/>
    </source>
</evidence>
<evidence type="ECO:0000256" key="4">
    <source>
        <dbReference type="ARBA" id="ARBA00022692"/>
    </source>
</evidence>
<sequence>MRAGASRRVKLAASGLLSLSITLIGLLFFTFMLTTLSPVDPALRIAGDHASESSLAQVRTDLGLDQPWPARFGRYLDNLRQGDLGVSITSGQPVLEGLSRALPATLELATLAILLGSTLGLSLGLLAAWRPGGWVDGLVRLVSLIGYSVPIFWLGLLMLLLFYARLQWTGGPGRLDDSYLYTLELSSGLMLWDTWRSGESGALANAFSHLVLPVLVLAFYSMAGICRMTRSALLGEMGKEYVVTALAKGAGRGRVLLRHVLPNVAGTLVVVVALSYASLLEGSILTETVFAWPGIGRYLTTALFAGDVPAILGSTLVIGLCFVVVNGIADVLAGMIDPRTRGVS</sequence>
<feature type="transmembrane region" description="Helical" evidence="7">
    <location>
        <begin position="202"/>
        <end position="220"/>
    </location>
</feature>
<dbReference type="SUPFAM" id="SSF161098">
    <property type="entry name" value="MetI-like"/>
    <property type="match status" value="1"/>
</dbReference>
<keyword evidence="2 7" id="KW-0813">Transport</keyword>
<dbReference type="GO" id="GO:0005886">
    <property type="term" value="C:plasma membrane"/>
    <property type="evidence" value="ECO:0007669"/>
    <property type="project" value="UniProtKB-SubCell"/>
</dbReference>
<accession>A0A0P9MW88</accession>
<evidence type="ECO:0000256" key="6">
    <source>
        <dbReference type="ARBA" id="ARBA00023136"/>
    </source>
</evidence>
<gene>
    <name evidence="9" type="ORF">ALO79_00480</name>
</gene>
<keyword evidence="4 7" id="KW-0812">Transmembrane</keyword>
<comment type="caution">
    <text evidence="9">The sequence shown here is derived from an EMBL/GenBank/DDBJ whole genome shotgun (WGS) entry which is preliminary data.</text>
</comment>
<dbReference type="Pfam" id="PF19300">
    <property type="entry name" value="BPD_transp_1_N"/>
    <property type="match status" value="1"/>
</dbReference>
<evidence type="ECO:0000256" key="2">
    <source>
        <dbReference type="ARBA" id="ARBA00022448"/>
    </source>
</evidence>
<dbReference type="RefSeq" id="WP_080392443.1">
    <property type="nucleotide sequence ID" value="NZ_LIIH01000129.1"/>
</dbReference>
<keyword evidence="5 7" id="KW-1133">Transmembrane helix</keyword>
<dbReference type="InterPro" id="IPR045621">
    <property type="entry name" value="BPD_transp_1_N"/>
</dbReference>
<keyword evidence="6 7" id="KW-0472">Membrane</keyword>
<dbReference type="Gene3D" id="1.10.3720.10">
    <property type="entry name" value="MetI-like"/>
    <property type="match status" value="1"/>
</dbReference>
<feature type="domain" description="ABC transmembrane type-1" evidence="8">
    <location>
        <begin position="102"/>
        <end position="333"/>
    </location>
</feature>
<feature type="transmembrane region" description="Helical" evidence="7">
    <location>
        <begin position="310"/>
        <end position="333"/>
    </location>
</feature>
<name>A0A0P9MW88_PSESX</name>
<feature type="transmembrane region" description="Helical" evidence="7">
    <location>
        <begin position="108"/>
        <end position="129"/>
    </location>
</feature>
<feature type="transmembrane region" description="Helical" evidence="7">
    <location>
        <begin position="141"/>
        <end position="164"/>
    </location>
</feature>
<dbReference type="PANTHER" id="PTHR43163:SF8">
    <property type="entry name" value="D,D-DIPEPTIDE TRANSPORT SYSTEM PERMEASE PROTEIN DDPB-RELATED"/>
    <property type="match status" value="1"/>
</dbReference>
<dbReference type="InterPro" id="IPR035906">
    <property type="entry name" value="MetI-like_sf"/>
</dbReference>
<evidence type="ECO:0000256" key="5">
    <source>
        <dbReference type="ARBA" id="ARBA00022989"/>
    </source>
</evidence>
<dbReference type="EMBL" id="LJQD01000363">
    <property type="protein sequence ID" value="KPW93299.1"/>
    <property type="molecule type" value="Genomic_DNA"/>
</dbReference>
<dbReference type="Proteomes" id="UP000050381">
    <property type="component" value="Unassembled WGS sequence"/>
</dbReference>
<dbReference type="Pfam" id="PF00528">
    <property type="entry name" value="BPD_transp_1"/>
    <property type="match status" value="1"/>
</dbReference>
<evidence type="ECO:0000256" key="3">
    <source>
        <dbReference type="ARBA" id="ARBA00022475"/>
    </source>
</evidence>